<evidence type="ECO:0000256" key="1">
    <source>
        <dbReference type="SAM" id="MobiDB-lite"/>
    </source>
</evidence>
<evidence type="ECO:0000313" key="3">
    <source>
        <dbReference type="Proteomes" id="UP000222106"/>
    </source>
</evidence>
<dbReference type="Proteomes" id="UP000222106">
    <property type="component" value="Unassembled WGS sequence"/>
</dbReference>
<dbReference type="EMBL" id="PDJI01000004">
    <property type="protein sequence ID" value="PFG39462.1"/>
    <property type="molecule type" value="Genomic_DNA"/>
</dbReference>
<evidence type="ECO:0000313" key="2">
    <source>
        <dbReference type="EMBL" id="PFG39462.1"/>
    </source>
</evidence>
<sequence length="78" mass="8536">MRLKKSMLPAPPPGTEWSLRQRGDSVRLRLRTKGLFGTEIGRWSTEAFSRLAPDPVTALTDVATQMVAAAQVEIEVAA</sequence>
<organism evidence="2 3">
    <name type="scientific">Georgenia soli</name>
    <dbReference type="NCBI Taxonomy" id="638953"/>
    <lineage>
        <taxon>Bacteria</taxon>
        <taxon>Bacillati</taxon>
        <taxon>Actinomycetota</taxon>
        <taxon>Actinomycetes</taxon>
        <taxon>Micrococcales</taxon>
        <taxon>Bogoriellaceae</taxon>
        <taxon>Georgenia</taxon>
    </lineage>
</organism>
<name>A0A2A9EMH2_9MICO</name>
<feature type="region of interest" description="Disordered" evidence="1">
    <location>
        <begin position="1"/>
        <end position="20"/>
    </location>
</feature>
<accession>A0A2A9EMH2</accession>
<dbReference type="RefSeq" id="WP_170037336.1">
    <property type="nucleotide sequence ID" value="NZ_PDJI01000004.1"/>
</dbReference>
<gene>
    <name evidence="2" type="ORF">ATJ97_1968</name>
</gene>
<keyword evidence="3" id="KW-1185">Reference proteome</keyword>
<protein>
    <submittedName>
        <fullName evidence="2">Uncharacterized protein</fullName>
    </submittedName>
</protein>
<dbReference type="AlphaFoldDB" id="A0A2A9EMH2"/>
<proteinExistence type="predicted"/>
<comment type="caution">
    <text evidence="2">The sequence shown here is derived from an EMBL/GenBank/DDBJ whole genome shotgun (WGS) entry which is preliminary data.</text>
</comment>
<reference evidence="2 3" key="1">
    <citation type="submission" date="2017-10" db="EMBL/GenBank/DDBJ databases">
        <title>Sequencing the genomes of 1000 actinobacteria strains.</title>
        <authorList>
            <person name="Klenk H.-P."/>
        </authorList>
    </citation>
    <scope>NUCLEOTIDE SEQUENCE [LARGE SCALE GENOMIC DNA]</scope>
    <source>
        <strain evidence="2 3">DSM 21838</strain>
    </source>
</reference>